<dbReference type="KEGG" id="clj:CLJU_c05300"/>
<dbReference type="GO" id="GO:0102096">
    <property type="term" value="F:decaprenyl-N-acetyl-alpha-D-glucosaminyl-pyrophosphate:dTDP-alpha-L-rhamnose rhamnosyltransferase activity"/>
    <property type="evidence" value="ECO:0007669"/>
    <property type="project" value="UniProtKB-EC"/>
</dbReference>
<dbReference type="Proteomes" id="UP000001656">
    <property type="component" value="Chromosome"/>
</dbReference>
<dbReference type="PATRIC" id="fig|748727.19.peg.2203"/>
<keyword evidence="3 8" id="KW-0328">Glycosyltransferase</keyword>
<keyword evidence="10" id="KW-1185">Reference proteome</keyword>
<dbReference type="EMBL" id="LITS01000002">
    <property type="protein sequence ID" value="OAA89230.1"/>
    <property type="molecule type" value="Genomic_DNA"/>
</dbReference>
<evidence type="ECO:0000256" key="5">
    <source>
        <dbReference type="SAM" id="Phobius"/>
    </source>
</evidence>
<evidence type="ECO:0000313" key="7">
    <source>
        <dbReference type="EMBL" id="ADK13612.1"/>
    </source>
</evidence>
<dbReference type="InterPro" id="IPR001173">
    <property type="entry name" value="Glyco_trans_2-like"/>
</dbReference>
<evidence type="ECO:0000256" key="4">
    <source>
        <dbReference type="ARBA" id="ARBA00022679"/>
    </source>
</evidence>
<evidence type="ECO:0000313" key="8">
    <source>
        <dbReference type="EMBL" id="OAA89230.1"/>
    </source>
</evidence>
<evidence type="ECO:0000256" key="3">
    <source>
        <dbReference type="ARBA" id="ARBA00022676"/>
    </source>
</evidence>
<comment type="similarity">
    <text evidence="2">Belongs to the glycosyltransferase 2 family.</text>
</comment>
<reference evidence="8 10" key="3">
    <citation type="journal article" date="2016" name="Biotechnol. Bioeng.">
        <title>Traits of selected Clostridium strains for syngas fermentation to ethanol.</title>
        <authorList>
            <person name="Martin M.E."/>
            <person name="Richter H."/>
            <person name="Saha S."/>
            <person name="Angenent L.T."/>
        </authorList>
    </citation>
    <scope>NUCLEOTIDE SEQUENCE [LARGE SCALE GENOMIC DNA]</scope>
    <source>
        <strain evidence="8 10">PETC</strain>
    </source>
</reference>
<keyword evidence="4 7" id="KW-0808">Transferase</keyword>
<keyword evidence="5" id="KW-1133">Transmembrane helix</keyword>
<name>D8GMK2_CLOLD</name>
<reference evidence="7" key="1">
    <citation type="submission" date="2009-07" db="EMBL/GenBank/DDBJ databases">
        <authorList>
            <person name="Koepke M."/>
            <person name="Hujer S."/>
            <person name="Held C."/>
            <person name="Wiezer A."/>
            <person name="Liesegang H."/>
            <person name="Ehrenreich A."/>
            <person name="Gottschalk G."/>
            <person name="Duerre P."/>
        </authorList>
    </citation>
    <scope>NUCLEOTIDE SEQUENCE</scope>
    <source>
        <strain evidence="7">DSM 13528</strain>
    </source>
</reference>
<feature type="transmembrane region" description="Helical" evidence="5">
    <location>
        <begin position="251"/>
        <end position="271"/>
    </location>
</feature>
<reference evidence="7 9" key="2">
    <citation type="journal article" date="2010" name="Proc. Natl. Acad. Sci. U.S.A.">
        <title>Clostridium ljungdahlii represents a microbial production platform based on syngas.</title>
        <authorList>
            <person name="Kopke M."/>
            <person name="Held C."/>
            <person name="Hujer S."/>
            <person name="Liesegang H."/>
            <person name="Wiezer A."/>
            <person name="Wollherr A."/>
            <person name="Ehrenreich A."/>
            <person name="Liebl W."/>
            <person name="Gottschalk G."/>
            <person name="Durre P."/>
        </authorList>
    </citation>
    <scope>NUCLEOTIDE SEQUENCE [LARGE SCALE GENOMIC DNA]</scope>
    <source>
        <strain evidence="9">ATCC 55383 / DSM 13528 / PETC</strain>
        <strain evidence="7">DSM 13528</strain>
    </source>
</reference>
<evidence type="ECO:0000313" key="9">
    <source>
        <dbReference type="Proteomes" id="UP000001656"/>
    </source>
</evidence>
<comment type="pathway">
    <text evidence="1">Cell wall biogenesis; cell wall polysaccharide biosynthesis.</text>
</comment>
<dbReference type="EMBL" id="CP001666">
    <property type="protein sequence ID" value="ADK13612.1"/>
    <property type="molecule type" value="Genomic_DNA"/>
</dbReference>
<dbReference type="eggNOG" id="COG1216">
    <property type="taxonomic scope" value="Bacteria"/>
</dbReference>
<dbReference type="Proteomes" id="UP000077020">
    <property type="component" value="Unassembled WGS sequence"/>
</dbReference>
<evidence type="ECO:0000259" key="6">
    <source>
        <dbReference type="Pfam" id="PF00535"/>
    </source>
</evidence>
<keyword evidence="5" id="KW-0812">Transmembrane</keyword>
<dbReference type="AlphaFoldDB" id="D8GMK2"/>
<dbReference type="RefSeq" id="WP_013237212.1">
    <property type="nucleotide sequence ID" value="NC_014328.1"/>
</dbReference>
<organism evidence="7 9">
    <name type="scientific">Clostridium ljungdahlii (strain ATCC 55383 / DSM 13528 / PETC)</name>
    <dbReference type="NCBI Taxonomy" id="748727"/>
    <lineage>
        <taxon>Bacteria</taxon>
        <taxon>Bacillati</taxon>
        <taxon>Bacillota</taxon>
        <taxon>Clostridia</taxon>
        <taxon>Eubacteriales</taxon>
        <taxon>Clostridiaceae</taxon>
        <taxon>Clostridium</taxon>
    </lineage>
</organism>
<gene>
    <name evidence="8" type="primary">wbbL_2</name>
    <name evidence="7" type="ordered locus">CLJU_c05300</name>
    <name evidence="8" type="ORF">WX45_02472</name>
</gene>
<dbReference type="EC" id="2.4.1.289" evidence="8"/>
<evidence type="ECO:0000256" key="2">
    <source>
        <dbReference type="ARBA" id="ARBA00006739"/>
    </source>
</evidence>
<dbReference type="STRING" id="748727.CLJU_c05300"/>
<dbReference type="InterPro" id="IPR029044">
    <property type="entry name" value="Nucleotide-diphossugar_trans"/>
</dbReference>
<sequence length="304" mass="35086">MEIEPLVYIIILNYNGYKDTIECVNSLKKINYKNYKIVIVDNNSTDESEKILKEKFNQCIIIQTGKNLGYAGGNNVGIRYAVKNNSDYICILNNDVIVEKCFLEELVKYLYSNHNTAMVGPMICEYSNKRVIQSTGAIVNLYKGSVPSLNSGKMEDVVNQKVIKCDYIGGACILVRKEILDEIGLIPENYFLFFEETEWCLKAKKMGYDIVCYCNAKVNHKGSASINKVSGLSEYFMHRNRVVFEKRNANLIQLICFYVYLFLQTIYKIVLKKQSLNILKYYIDGLLNRVDERYSFVHIGKIMR</sequence>
<dbReference type="CDD" id="cd04186">
    <property type="entry name" value="GT_2_like_c"/>
    <property type="match status" value="1"/>
</dbReference>
<protein>
    <submittedName>
        <fullName evidence="8">N-acetylglucosaminyl-diphospho-decaprenol L-rhamnosyltransferase</fullName>
        <ecNumber evidence="8">2.4.1.289</ecNumber>
    </submittedName>
    <submittedName>
        <fullName evidence="7">Predicted glycosyltransferase</fullName>
    </submittedName>
</protein>
<evidence type="ECO:0000256" key="1">
    <source>
        <dbReference type="ARBA" id="ARBA00004776"/>
    </source>
</evidence>
<dbReference type="Gene3D" id="3.90.550.10">
    <property type="entry name" value="Spore Coat Polysaccharide Biosynthesis Protein SpsA, Chain A"/>
    <property type="match status" value="1"/>
</dbReference>
<feature type="domain" description="Glycosyltransferase 2-like" evidence="6">
    <location>
        <begin position="9"/>
        <end position="183"/>
    </location>
</feature>
<dbReference type="PANTHER" id="PTHR43179:SF12">
    <property type="entry name" value="GALACTOFURANOSYLTRANSFERASE GLFT2"/>
    <property type="match status" value="1"/>
</dbReference>
<accession>D8GMK2</accession>
<dbReference type="Pfam" id="PF00535">
    <property type="entry name" value="Glycos_transf_2"/>
    <property type="match status" value="1"/>
</dbReference>
<dbReference type="HOGENOM" id="CLU_023845_4_1_9"/>
<proteinExistence type="inferred from homology"/>
<evidence type="ECO:0000313" key="10">
    <source>
        <dbReference type="Proteomes" id="UP000077020"/>
    </source>
</evidence>
<dbReference type="SUPFAM" id="SSF53448">
    <property type="entry name" value="Nucleotide-diphospho-sugar transferases"/>
    <property type="match status" value="1"/>
</dbReference>
<keyword evidence="5" id="KW-0472">Membrane</keyword>
<dbReference type="CAZy" id="GT2">
    <property type="family name" value="Glycosyltransferase Family 2"/>
</dbReference>
<dbReference type="PANTHER" id="PTHR43179">
    <property type="entry name" value="RHAMNOSYLTRANSFERASE WBBL"/>
    <property type="match status" value="1"/>
</dbReference>